<comment type="similarity">
    <text evidence="2">Belongs to the major facilitator superfamily. Organophosphate:Pi antiporter (OPA) (TC 2.A.1.4) family.</text>
</comment>
<feature type="domain" description="Major facilitator superfamily (MFS) profile" evidence="7">
    <location>
        <begin position="30"/>
        <end position="434"/>
    </location>
</feature>
<evidence type="ECO:0000313" key="9">
    <source>
        <dbReference type="Proteomes" id="UP001163255"/>
    </source>
</evidence>
<feature type="transmembrane region" description="Helical" evidence="6">
    <location>
        <begin position="250"/>
        <end position="268"/>
    </location>
</feature>
<evidence type="ECO:0000259" key="7">
    <source>
        <dbReference type="PROSITE" id="PS50850"/>
    </source>
</evidence>
<dbReference type="Gene3D" id="1.20.1250.20">
    <property type="entry name" value="MFS general substrate transporter like domains"/>
    <property type="match status" value="2"/>
</dbReference>
<evidence type="ECO:0000256" key="6">
    <source>
        <dbReference type="SAM" id="Phobius"/>
    </source>
</evidence>
<gene>
    <name evidence="8" type="primary">uhpC</name>
    <name evidence="8" type="ORF">NX720_01365</name>
</gene>
<organism evidence="8 9">
    <name type="scientific">Endozoicomonas euniceicola</name>
    <dbReference type="NCBI Taxonomy" id="1234143"/>
    <lineage>
        <taxon>Bacteria</taxon>
        <taxon>Pseudomonadati</taxon>
        <taxon>Pseudomonadota</taxon>
        <taxon>Gammaproteobacteria</taxon>
        <taxon>Oceanospirillales</taxon>
        <taxon>Endozoicomonadaceae</taxon>
        <taxon>Endozoicomonas</taxon>
    </lineage>
</organism>
<feature type="transmembrane region" description="Helical" evidence="6">
    <location>
        <begin position="406"/>
        <end position="430"/>
    </location>
</feature>
<dbReference type="PANTHER" id="PTHR43826">
    <property type="entry name" value="GLUCOSE-6-PHOSPHATE EXCHANGER SLC37A4"/>
    <property type="match status" value="1"/>
</dbReference>
<keyword evidence="9" id="KW-1185">Reference proteome</keyword>
<evidence type="ECO:0000256" key="1">
    <source>
        <dbReference type="ARBA" id="ARBA00004127"/>
    </source>
</evidence>
<feature type="transmembrane region" description="Helical" evidence="6">
    <location>
        <begin position="64"/>
        <end position="83"/>
    </location>
</feature>
<keyword evidence="5 6" id="KW-0472">Membrane</keyword>
<evidence type="ECO:0000256" key="2">
    <source>
        <dbReference type="ARBA" id="ARBA00009598"/>
    </source>
</evidence>
<dbReference type="InterPro" id="IPR020846">
    <property type="entry name" value="MFS_dom"/>
</dbReference>
<dbReference type="PANTHER" id="PTHR43826:SF3">
    <property type="entry name" value="GLUCOSE-6-PHOSPHATE EXCHANGER SLC37A4"/>
    <property type="match status" value="1"/>
</dbReference>
<evidence type="ECO:0000313" key="8">
    <source>
        <dbReference type="EMBL" id="UYM16609.1"/>
    </source>
</evidence>
<evidence type="ECO:0000256" key="4">
    <source>
        <dbReference type="ARBA" id="ARBA00022989"/>
    </source>
</evidence>
<dbReference type="PIRSF" id="PIRSF002808">
    <property type="entry name" value="Hexose_phosphate_transp"/>
    <property type="match status" value="1"/>
</dbReference>
<dbReference type="Proteomes" id="UP001163255">
    <property type="component" value="Chromosome"/>
</dbReference>
<name>A0ABY6GXB6_9GAMM</name>
<dbReference type="NCBIfam" id="TIGR00881">
    <property type="entry name" value="2A0104"/>
    <property type="match status" value="1"/>
</dbReference>
<dbReference type="InterPro" id="IPR036259">
    <property type="entry name" value="MFS_trans_sf"/>
</dbReference>
<dbReference type="InterPro" id="IPR051337">
    <property type="entry name" value="OPA_Antiporter"/>
</dbReference>
<feature type="transmembrane region" description="Helical" evidence="6">
    <location>
        <begin position="184"/>
        <end position="202"/>
    </location>
</feature>
<dbReference type="SUPFAM" id="SSF103473">
    <property type="entry name" value="MFS general substrate transporter"/>
    <property type="match status" value="1"/>
</dbReference>
<dbReference type="InterPro" id="IPR000849">
    <property type="entry name" value="Sugar_P_transporter"/>
</dbReference>
<feature type="transmembrane region" description="Helical" evidence="6">
    <location>
        <begin position="156"/>
        <end position="178"/>
    </location>
</feature>
<dbReference type="PROSITE" id="PS00942">
    <property type="entry name" value="GLPT"/>
    <property type="match status" value="1"/>
</dbReference>
<dbReference type="NCBIfam" id="NF008661">
    <property type="entry name" value="PRK11663.1"/>
    <property type="match status" value="1"/>
</dbReference>
<feature type="transmembrane region" description="Helical" evidence="6">
    <location>
        <begin position="320"/>
        <end position="338"/>
    </location>
</feature>
<dbReference type="InterPro" id="IPR021159">
    <property type="entry name" value="Sugar-P_transporter_CS"/>
</dbReference>
<proteinExistence type="inferred from homology"/>
<feature type="transmembrane region" description="Helical" evidence="6">
    <location>
        <begin position="288"/>
        <end position="308"/>
    </location>
</feature>
<feature type="transmembrane region" description="Helical" evidence="6">
    <location>
        <begin position="95"/>
        <end position="111"/>
    </location>
</feature>
<feature type="transmembrane region" description="Helical" evidence="6">
    <location>
        <begin position="376"/>
        <end position="400"/>
    </location>
</feature>
<keyword evidence="8" id="KW-0675">Receptor</keyword>
<dbReference type="RefSeq" id="WP_262598904.1">
    <property type="nucleotide sequence ID" value="NZ_CP103300.1"/>
</dbReference>
<feature type="transmembrane region" description="Helical" evidence="6">
    <location>
        <begin position="25"/>
        <end position="44"/>
    </location>
</feature>
<feature type="transmembrane region" description="Helical" evidence="6">
    <location>
        <begin position="344"/>
        <end position="364"/>
    </location>
</feature>
<evidence type="ECO:0000256" key="3">
    <source>
        <dbReference type="ARBA" id="ARBA00022692"/>
    </source>
</evidence>
<accession>A0ABY6GXB6</accession>
<keyword evidence="3 6" id="KW-0812">Transmembrane</keyword>
<protein>
    <submittedName>
        <fullName evidence="8">MFS transporter family glucose-6-phosphate receptor UhpC</fullName>
    </submittedName>
</protein>
<sequence>MSDEICKSNQVLISHADEINQKYRFWRLHVFIGIYVGYTAFYITRKSFTYMTPVLIQDLGLDKTDIGLISTLFYFTYGASKFFSGIVSDHSNPRYFMAAGLFLTGVLNILFGLSTSFWAFVSLWTMNAFFQGWGWPPCSKILTNWFSRTERGFWWGLWNTAHNVGGAIAPVALSFFVVSMGWRYGMYAAGGFALIVAFLLLIQLRDIPETMGLPSVGHWRNDKREIAHEQEGQGLARRDIFFRYVLSNRYLWLLAFCYILVYVVRIAVSDWGNLYLTETYDYSLTMANSALSVLEIGGFIGCLVAGWGSDWWFGGNRTPMNTIFSLGVLLGVLGLWLVPVSTYYIQVLLFFFIGFFVYGPQMLIGMAAVEYSHKSAAGAASGFVSLFAYFGAALAGLPLAHIMESFGWNGFFITLSACALLMLIILLPFLRAEESCD</sequence>
<dbReference type="PROSITE" id="PS50850">
    <property type="entry name" value="MFS"/>
    <property type="match status" value="1"/>
</dbReference>
<evidence type="ECO:0000256" key="5">
    <source>
        <dbReference type="ARBA" id="ARBA00023136"/>
    </source>
</evidence>
<reference evidence="8" key="1">
    <citation type="submission" date="2022-10" db="EMBL/GenBank/DDBJ databases">
        <title>Completed Genome Sequence of two octocoral isolated bacterium, Endozoicomonas euniceicola EF212T and Endozoicomonas gorgoniicola PS125T.</title>
        <authorList>
            <person name="Chiou Y.-J."/>
            <person name="Chen Y.-H."/>
        </authorList>
    </citation>
    <scope>NUCLEOTIDE SEQUENCE</scope>
    <source>
        <strain evidence="8">EF212</strain>
    </source>
</reference>
<dbReference type="InterPro" id="IPR011701">
    <property type="entry name" value="MFS"/>
</dbReference>
<comment type="subcellular location">
    <subcellularLocation>
        <location evidence="1">Endomembrane system</location>
        <topology evidence="1">Multi-pass membrane protein</topology>
    </subcellularLocation>
</comment>
<dbReference type="EMBL" id="CP103300">
    <property type="protein sequence ID" value="UYM16609.1"/>
    <property type="molecule type" value="Genomic_DNA"/>
</dbReference>
<keyword evidence="4 6" id="KW-1133">Transmembrane helix</keyword>
<dbReference type="Pfam" id="PF07690">
    <property type="entry name" value="MFS_1"/>
    <property type="match status" value="1"/>
</dbReference>